<dbReference type="HOGENOM" id="CLU_453536_0_0_1"/>
<keyword evidence="4" id="KW-1185">Reference proteome</keyword>
<evidence type="ECO:0000256" key="1">
    <source>
        <dbReference type="SAM" id="Coils"/>
    </source>
</evidence>
<dbReference type="EMBL" id="AYSA01000076">
    <property type="protein sequence ID" value="ESZ97666.1"/>
    <property type="molecule type" value="Genomic_DNA"/>
</dbReference>
<keyword evidence="1" id="KW-0175">Coiled coil</keyword>
<reference evidence="3 4" key="1">
    <citation type="journal article" date="2014" name="Genome Announc.">
        <title>Draft genome sequence of Sclerotinia borealis, a psychrophilic plant pathogenic fungus.</title>
        <authorList>
            <person name="Mardanov A.V."/>
            <person name="Beletsky A.V."/>
            <person name="Kadnikov V.V."/>
            <person name="Ignatov A.N."/>
            <person name="Ravin N.V."/>
        </authorList>
    </citation>
    <scope>NUCLEOTIDE SEQUENCE [LARGE SCALE GENOMIC DNA]</scope>
    <source>
        <strain evidence="4">F-4157</strain>
    </source>
</reference>
<feature type="region of interest" description="Disordered" evidence="2">
    <location>
        <begin position="28"/>
        <end position="52"/>
    </location>
</feature>
<evidence type="ECO:0000313" key="3">
    <source>
        <dbReference type="EMBL" id="ESZ97666.1"/>
    </source>
</evidence>
<protein>
    <submittedName>
        <fullName evidence="3">Uncharacterized protein</fullName>
    </submittedName>
</protein>
<sequence length="569" mass="64544">MSSLVSSTNRKDKKRVFSIHEDLRNPLALLSHNANRGKTSTESSGSHITEESKKAISVLINRHERTKSELEDKNATEEKIKAEVEELRAQVQKLQSTIQDDQNSLKELNAKVEMQIQDFLAVPDTQEALFEKLIAKEGEIDRELFRLRDDRVLKRCDLWFSLMGVVDESIGHPDQTSRDENLLMRKELYTRTKRNLAQDTRARLLSEKEDFQRQKFEISQANPEGHLLLLPASPISEDSDQRSVVPDIHQEEVDDQVDGSSVEYNTTQDTSWITENREESSNVLGLLFSDDSHIIADDQFAAIEENKILKEQLETTQEQIGKWEGEFESFQASAKETIERLSSKVSSTNEALREYKNALDGSYDVRGRLVHDLAKVEEEKARLLQIAQDIALPILARSAESMKQVKRDGVHIALNNSHLSFNKTIVRAGNIATTGGHVNAHFASIVLSEKDVITGPVISYEMFLKMYGVSVGEYRNVYEASDKLDEMLNMHAILVECGSFTEKTLSKTRDTLFKTQFAQCLLEFEAIDAPTSEDKGRIFDAAVRAKEVEVFNEMAEITQDIQRLHKVAI</sequence>
<dbReference type="AlphaFoldDB" id="W9CP74"/>
<evidence type="ECO:0000313" key="4">
    <source>
        <dbReference type="Proteomes" id="UP000019487"/>
    </source>
</evidence>
<name>W9CP74_SCLBF</name>
<evidence type="ECO:0000256" key="2">
    <source>
        <dbReference type="SAM" id="MobiDB-lite"/>
    </source>
</evidence>
<organism evidence="3 4">
    <name type="scientific">Sclerotinia borealis (strain F-4128)</name>
    <dbReference type="NCBI Taxonomy" id="1432307"/>
    <lineage>
        <taxon>Eukaryota</taxon>
        <taxon>Fungi</taxon>
        <taxon>Dikarya</taxon>
        <taxon>Ascomycota</taxon>
        <taxon>Pezizomycotina</taxon>
        <taxon>Leotiomycetes</taxon>
        <taxon>Helotiales</taxon>
        <taxon>Sclerotiniaceae</taxon>
        <taxon>Sclerotinia</taxon>
    </lineage>
</organism>
<accession>W9CP74</accession>
<gene>
    <name evidence="3" type="ORF">SBOR_1948</name>
</gene>
<feature type="coiled-coil region" evidence="1">
    <location>
        <begin position="53"/>
        <end position="118"/>
    </location>
</feature>
<proteinExistence type="predicted"/>
<comment type="caution">
    <text evidence="3">The sequence shown here is derived from an EMBL/GenBank/DDBJ whole genome shotgun (WGS) entry which is preliminary data.</text>
</comment>
<feature type="compositionally biased region" description="Polar residues" evidence="2">
    <location>
        <begin position="32"/>
        <end position="47"/>
    </location>
</feature>
<dbReference type="OrthoDB" id="3536079at2759"/>
<dbReference type="Proteomes" id="UP000019487">
    <property type="component" value="Unassembled WGS sequence"/>
</dbReference>
<feature type="coiled-coil region" evidence="1">
    <location>
        <begin position="306"/>
        <end position="358"/>
    </location>
</feature>